<comment type="caution">
    <text evidence="4">The sequence shown here is derived from an EMBL/GenBank/DDBJ whole genome shotgun (WGS) entry which is preliminary data.</text>
</comment>
<keyword evidence="3 4" id="KW-0418">Kinase</keyword>
<dbReference type="Proteomes" id="UP001610432">
    <property type="component" value="Unassembled WGS sequence"/>
</dbReference>
<dbReference type="RefSeq" id="XP_070881662.1">
    <property type="nucleotide sequence ID" value="XM_071026832.1"/>
</dbReference>
<dbReference type="PIRSF" id="PIRSF006078">
    <property type="entry name" value="GlxK"/>
    <property type="match status" value="1"/>
</dbReference>
<dbReference type="SUPFAM" id="SSF110738">
    <property type="entry name" value="Glycerate kinase I"/>
    <property type="match status" value="1"/>
</dbReference>
<evidence type="ECO:0000256" key="2">
    <source>
        <dbReference type="ARBA" id="ARBA00022679"/>
    </source>
</evidence>
<keyword evidence="2" id="KW-0808">Transferase</keyword>
<dbReference type="GO" id="GO:0016301">
    <property type="term" value="F:kinase activity"/>
    <property type="evidence" value="ECO:0007669"/>
    <property type="project" value="UniProtKB-KW"/>
</dbReference>
<dbReference type="InterPro" id="IPR004381">
    <property type="entry name" value="Glycerate_kinase"/>
</dbReference>
<reference evidence="4 5" key="1">
    <citation type="submission" date="2024-07" db="EMBL/GenBank/DDBJ databases">
        <title>Section-level genome sequencing and comparative genomics of Aspergillus sections Usti and Cavernicolus.</title>
        <authorList>
            <consortium name="Lawrence Berkeley National Laboratory"/>
            <person name="Nybo J.L."/>
            <person name="Vesth T.C."/>
            <person name="Theobald S."/>
            <person name="Frisvad J.C."/>
            <person name="Larsen T.O."/>
            <person name="Kjaerboelling I."/>
            <person name="Rothschild-Mancinelli K."/>
            <person name="Lyhne E.K."/>
            <person name="Kogle M.E."/>
            <person name="Barry K."/>
            <person name="Clum A."/>
            <person name="Na H."/>
            <person name="Ledsgaard L."/>
            <person name="Lin J."/>
            <person name="Lipzen A."/>
            <person name="Kuo A."/>
            <person name="Riley R."/>
            <person name="Mondo S."/>
            <person name="Labutti K."/>
            <person name="Haridas S."/>
            <person name="Pangalinan J."/>
            <person name="Salamov A.A."/>
            <person name="Simmons B.A."/>
            <person name="Magnuson J.K."/>
            <person name="Chen J."/>
            <person name="Drula E."/>
            <person name="Henrissat B."/>
            <person name="Wiebenga A."/>
            <person name="Lubbers R.J."/>
            <person name="Gomes A.C."/>
            <person name="Macurrencykelacurrency M.R."/>
            <person name="Stajich J."/>
            <person name="Grigoriev I.V."/>
            <person name="Mortensen U.H."/>
            <person name="De Vries R.P."/>
            <person name="Baker S.E."/>
            <person name="Andersen M.R."/>
        </authorList>
    </citation>
    <scope>NUCLEOTIDE SEQUENCE [LARGE SCALE GENOMIC DNA]</scope>
    <source>
        <strain evidence="4 5">CBS 449.75</strain>
    </source>
</reference>
<dbReference type="EMBL" id="JBFXLQ010000063">
    <property type="protein sequence ID" value="KAL2862683.1"/>
    <property type="molecule type" value="Genomic_DNA"/>
</dbReference>
<dbReference type="Gene3D" id="3.40.50.10350">
    <property type="entry name" value="Glycerate kinase, domain 1"/>
    <property type="match status" value="1"/>
</dbReference>
<evidence type="ECO:0000313" key="5">
    <source>
        <dbReference type="Proteomes" id="UP001610432"/>
    </source>
</evidence>
<dbReference type="PANTHER" id="PTHR21599:SF0">
    <property type="entry name" value="GLYCERATE KINASE"/>
    <property type="match status" value="1"/>
</dbReference>
<evidence type="ECO:0000313" key="4">
    <source>
        <dbReference type="EMBL" id="KAL2862683.1"/>
    </source>
</evidence>
<evidence type="ECO:0000256" key="3">
    <source>
        <dbReference type="ARBA" id="ARBA00022777"/>
    </source>
</evidence>
<organism evidence="4 5">
    <name type="scientific">Aspergillus lucknowensis</name>
    <dbReference type="NCBI Taxonomy" id="176173"/>
    <lineage>
        <taxon>Eukaryota</taxon>
        <taxon>Fungi</taxon>
        <taxon>Dikarya</taxon>
        <taxon>Ascomycota</taxon>
        <taxon>Pezizomycotina</taxon>
        <taxon>Eurotiomycetes</taxon>
        <taxon>Eurotiomycetidae</taxon>
        <taxon>Eurotiales</taxon>
        <taxon>Aspergillaceae</taxon>
        <taxon>Aspergillus</taxon>
        <taxon>Aspergillus subgen. Nidulantes</taxon>
    </lineage>
</organism>
<comment type="similarity">
    <text evidence="1">Belongs to the glycerate kinase type-1 family.</text>
</comment>
<dbReference type="InterPro" id="IPR018193">
    <property type="entry name" value="Glyc_kinase_flavodox-like_fold"/>
</dbReference>
<accession>A0ABR4LDR8</accession>
<sequence>MKVLVCPSGFKGSISPDTAADCMEAGILRALPTAAIRKVPLADGGEGFAHALVASTGGEIRHISVVGPIGTPIHSFYGILGGASVKTAVVEMAAAAGLSLIPHSSRNPCVTTTFGVGQLIAAALDEGVERIIIGCGDSGTSDGGAGMLQALGARLVGRDGQDIPRAGGGQSLLSLAGIDFSGMHPKLKAVAIEAVCNWKNVLCGPHGVARVYGPQKGASPEQTELLVAALETYAVVIHRTLGITIGEAPGSGASGGLGAGLLLIGARLRPRYDALLEYFHLEDIFDSCDLVLTAEGAVDDQTPRGKIPAEVALRSQARGIPVIVLAGTIGHNARVNYEAGIDAFASILQQPLTLEQAIMDTERLLTDGAEGAMRMVEVGRRLNSPAGH</sequence>
<dbReference type="Pfam" id="PF02595">
    <property type="entry name" value="Gly_kinase"/>
    <property type="match status" value="1"/>
</dbReference>
<dbReference type="GeneID" id="98141904"/>
<gene>
    <name evidence="4" type="ORF">BJX67DRAFT_292167</name>
</gene>
<dbReference type="PANTHER" id="PTHR21599">
    <property type="entry name" value="GLYCERATE KINASE"/>
    <property type="match status" value="1"/>
</dbReference>
<dbReference type="InterPro" id="IPR018197">
    <property type="entry name" value="Glycerate_kinase_RE-like"/>
</dbReference>
<protein>
    <submittedName>
        <fullName evidence="4">Glycerate kinase</fullName>
    </submittedName>
</protein>
<dbReference type="NCBIfam" id="TIGR00045">
    <property type="entry name" value="glycerate kinase"/>
    <property type="match status" value="1"/>
</dbReference>
<dbReference type="Gene3D" id="3.90.1510.10">
    <property type="entry name" value="Glycerate kinase, domain 2"/>
    <property type="match status" value="1"/>
</dbReference>
<proteinExistence type="inferred from homology"/>
<evidence type="ECO:0000256" key="1">
    <source>
        <dbReference type="ARBA" id="ARBA00006284"/>
    </source>
</evidence>
<name>A0ABR4LDR8_9EURO</name>
<dbReference type="InterPro" id="IPR036129">
    <property type="entry name" value="Glycerate_kinase_sf"/>
</dbReference>
<keyword evidence="5" id="KW-1185">Reference proteome</keyword>